<dbReference type="PROSITE" id="PS00723">
    <property type="entry name" value="POLYPRENYL_SYNTHASE_1"/>
    <property type="match status" value="1"/>
</dbReference>
<evidence type="ECO:0000256" key="1">
    <source>
        <dbReference type="ARBA" id="ARBA00001946"/>
    </source>
</evidence>
<dbReference type="PANTHER" id="PTHR12001:SF69">
    <property type="entry name" value="ALL TRANS-POLYPRENYL-DIPHOSPHATE SYNTHASE PDSS1"/>
    <property type="match status" value="1"/>
</dbReference>
<dbReference type="GO" id="GO:0046872">
    <property type="term" value="F:metal ion binding"/>
    <property type="evidence" value="ECO:0007669"/>
    <property type="project" value="UniProtKB-KW"/>
</dbReference>
<dbReference type="CDD" id="cd00685">
    <property type="entry name" value="Trans_IPPS_HT"/>
    <property type="match status" value="1"/>
</dbReference>
<evidence type="ECO:0000256" key="2">
    <source>
        <dbReference type="ARBA" id="ARBA00006706"/>
    </source>
</evidence>
<dbReference type="SUPFAM" id="SSF48576">
    <property type="entry name" value="Terpenoid synthases"/>
    <property type="match status" value="1"/>
</dbReference>
<dbReference type="InterPro" id="IPR008949">
    <property type="entry name" value="Isoprenoid_synthase_dom_sf"/>
</dbReference>
<keyword evidence="4" id="KW-0479">Metal-binding</keyword>
<dbReference type="PROSITE" id="PS00444">
    <property type="entry name" value="POLYPRENYL_SYNTHASE_2"/>
    <property type="match status" value="1"/>
</dbReference>
<evidence type="ECO:0000256" key="3">
    <source>
        <dbReference type="ARBA" id="ARBA00022679"/>
    </source>
</evidence>
<dbReference type="PANTHER" id="PTHR12001">
    <property type="entry name" value="GERANYLGERANYL PYROPHOSPHATE SYNTHASE"/>
    <property type="match status" value="1"/>
</dbReference>
<dbReference type="EMBL" id="UOFI01000203">
    <property type="protein sequence ID" value="VAW70650.1"/>
    <property type="molecule type" value="Genomic_DNA"/>
</dbReference>
<dbReference type="Gene3D" id="1.10.600.10">
    <property type="entry name" value="Farnesyl Diphosphate Synthase"/>
    <property type="match status" value="1"/>
</dbReference>
<name>A0A3B0Y119_9ZZZZ</name>
<keyword evidence="5" id="KW-0460">Magnesium</keyword>
<proteinExistence type="inferred from homology"/>
<dbReference type="SFLD" id="SFLDS00005">
    <property type="entry name" value="Isoprenoid_Synthase_Type_I"/>
    <property type="match status" value="1"/>
</dbReference>
<dbReference type="InterPro" id="IPR000092">
    <property type="entry name" value="Polyprenyl_synt"/>
</dbReference>
<comment type="cofactor">
    <cofactor evidence="1">
        <name>Mg(2+)</name>
        <dbReference type="ChEBI" id="CHEBI:18420"/>
    </cofactor>
</comment>
<dbReference type="GO" id="GO:0008299">
    <property type="term" value="P:isoprenoid biosynthetic process"/>
    <property type="evidence" value="ECO:0007669"/>
    <property type="project" value="InterPro"/>
</dbReference>
<dbReference type="GO" id="GO:0004659">
    <property type="term" value="F:prenyltransferase activity"/>
    <property type="evidence" value="ECO:0007669"/>
    <property type="project" value="InterPro"/>
</dbReference>
<evidence type="ECO:0000256" key="4">
    <source>
        <dbReference type="ARBA" id="ARBA00022723"/>
    </source>
</evidence>
<dbReference type="Pfam" id="PF00348">
    <property type="entry name" value="polyprenyl_synt"/>
    <property type="match status" value="1"/>
</dbReference>
<sequence length="359" mass="40423">MTDETTDERYEIDELHGGNAYFRFDEKTINPLQQAINDLSVDMLRFNKALDDALSPQKKYLTETEYRIYNRGKKIRPVMLILSARLLHGDETLPDKVIKASVSLEMLHVASLIHDDIIDNALLRRGLQSVNASRGTNTAILVGDLQFLQAIRNFIDAIETESEMGLVKMVLDSAFGICTGELDEIQTDPNWSPGKLKQRYLEVIERKTAIMFGLACETGVALVGGRSADARRLGFYGRRVGRAFQIMDDILDFLQKDTASGKETGIDLVQRRLSLPIIYAMEELGDEHYISRYIRKETDSLGSVQDAIKIVKETSALSSAYADARYQALDALEYLKPFAASPYKKTLDNIATYIVDRSF</sequence>
<accession>A0A3B0Y119</accession>
<gene>
    <name evidence="6" type="ORF">MNBD_GAMMA09-3630</name>
</gene>
<evidence type="ECO:0000313" key="6">
    <source>
        <dbReference type="EMBL" id="VAW70650.1"/>
    </source>
</evidence>
<protein>
    <submittedName>
        <fullName evidence="6">Uncharacterized protein</fullName>
    </submittedName>
</protein>
<keyword evidence="3" id="KW-0808">Transferase</keyword>
<dbReference type="AlphaFoldDB" id="A0A3B0Y119"/>
<organism evidence="6">
    <name type="scientific">hydrothermal vent metagenome</name>
    <dbReference type="NCBI Taxonomy" id="652676"/>
    <lineage>
        <taxon>unclassified sequences</taxon>
        <taxon>metagenomes</taxon>
        <taxon>ecological metagenomes</taxon>
    </lineage>
</organism>
<comment type="similarity">
    <text evidence="2">Belongs to the FPP/GGPP synthase family.</text>
</comment>
<reference evidence="6" key="1">
    <citation type="submission" date="2018-06" db="EMBL/GenBank/DDBJ databases">
        <authorList>
            <person name="Zhirakovskaya E."/>
        </authorList>
    </citation>
    <scope>NUCLEOTIDE SEQUENCE</scope>
</reference>
<dbReference type="InterPro" id="IPR033749">
    <property type="entry name" value="Polyprenyl_synt_CS"/>
</dbReference>
<evidence type="ECO:0000256" key="5">
    <source>
        <dbReference type="ARBA" id="ARBA00022842"/>
    </source>
</evidence>